<dbReference type="OrthoDB" id="9787633at2"/>
<name>A0A158JD19_9BURK</name>
<proteinExistence type="predicted"/>
<sequence length="146" mass="15650">MTTRMTDPVATAFLKDVRHPLLALHRSILDELRTRHEAEFGAVSPGEFLQIVINGSAYKWLGPLSTLIAALDDVLDSIDDKDATPDARVDMAHAVTAMFGAKGRNAAFDAQFLPMLQTSPEVAIANGGVAQQVRAVMPTPVPAAKD</sequence>
<evidence type="ECO:0000313" key="1">
    <source>
        <dbReference type="EMBL" id="SAL66220.1"/>
    </source>
</evidence>
<dbReference type="AlphaFoldDB" id="A0A158JD19"/>
<organism evidence="1 2">
    <name type="scientific">Caballeronia udeis</name>
    <dbReference type="NCBI Taxonomy" id="1232866"/>
    <lineage>
        <taxon>Bacteria</taxon>
        <taxon>Pseudomonadati</taxon>
        <taxon>Pseudomonadota</taxon>
        <taxon>Betaproteobacteria</taxon>
        <taxon>Burkholderiales</taxon>
        <taxon>Burkholderiaceae</taxon>
        <taxon>Caballeronia</taxon>
    </lineage>
</organism>
<dbReference type="EMBL" id="FCOK02000078">
    <property type="protein sequence ID" value="SAL66220.1"/>
    <property type="molecule type" value="Genomic_DNA"/>
</dbReference>
<accession>A0A158JD19</accession>
<evidence type="ECO:0000313" key="2">
    <source>
        <dbReference type="Proteomes" id="UP000054683"/>
    </source>
</evidence>
<protein>
    <submittedName>
        <fullName evidence="1">Uncharacterized protein</fullName>
    </submittedName>
</protein>
<dbReference type="RefSeq" id="WP_062091652.1">
    <property type="nucleotide sequence ID" value="NZ_FCOK02000078.1"/>
</dbReference>
<dbReference type="Proteomes" id="UP000054683">
    <property type="component" value="Unassembled WGS sequence"/>
</dbReference>
<reference evidence="1 2" key="1">
    <citation type="submission" date="2016-01" db="EMBL/GenBank/DDBJ databases">
        <authorList>
            <person name="Oliw E.H."/>
        </authorList>
    </citation>
    <scope>NUCLEOTIDE SEQUENCE [LARGE SCALE GENOMIC DNA]</scope>
    <source>
        <strain evidence="1">LMG 27134</strain>
    </source>
</reference>
<gene>
    <name evidence="1" type="ORF">AWB69_07493</name>
</gene>